<dbReference type="PANTHER" id="PTHR33525:SF3">
    <property type="entry name" value="RIBONUCLEASE Y"/>
    <property type="match status" value="1"/>
</dbReference>
<dbReference type="EMBL" id="JBHRSW010000014">
    <property type="protein sequence ID" value="MFC3121638.1"/>
    <property type="molecule type" value="Genomic_DNA"/>
</dbReference>
<evidence type="ECO:0000259" key="1">
    <source>
        <dbReference type="PROSITE" id="PS51833"/>
    </source>
</evidence>
<dbReference type="Gene3D" id="1.10.3210.10">
    <property type="entry name" value="Hypothetical protein af1432"/>
    <property type="match status" value="1"/>
</dbReference>
<comment type="caution">
    <text evidence="2">The sequence shown here is derived from an EMBL/GenBank/DDBJ whole genome shotgun (WGS) entry which is preliminary data.</text>
</comment>
<accession>A0ABV7FMU0</accession>
<evidence type="ECO:0000313" key="3">
    <source>
        <dbReference type="Proteomes" id="UP001595478"/>
    </source>
</evidence>
<dbReference type="PROSITE" id="PS51833">
    <property type="entry name" value="HDOD"/>
    <property type="match status" value="1"/>
</dbReference>
<protein>
    <submittedName>
        <fullName evidence="2">HDOD domain-containing protein</fullName>
    </submittedName>
</protein>
<dbReference type="InterPro" id="IPR013976">
    <property type="entry name" value="HDOD"/>
</dbReference>
<dbReference type="RefSeq" id="WP_376919774.1">
    <property type="nucleotide sequence ID" value="NZ_JBHRSW010000014.1"/>
</dbReference>
<sequence length="275" mass="30882">MNAIEYAQKASKLFAVPQTAIDIKKMSDSGTANMEDIAKVIANDPGLAAHVLKLANSAVYRFSRKIENLDKAIQIIGVNSVYEFALAFAVSDSLSLEHKKYINVRQYWFQSLCCAFLAKKIAIVCKEKDVSRLFMAGLFHNIGELAVLRINPHLAKDCQGFSEMKVPKLHQMELLGFSYAEISASLLQRWLLPDSIVSAVAMQHHDDIPALQEEVQIIQLAYILSLVASYPDKYRLNLVMPEFLHSTLNLNLNQVTDLLEDARHQTEEAVSLFVE</sequence>
<organism evidence="2 3">
    <name type="scientific">Agaribacter flavus</name>
    <dbReference type="NCBI Taxonomy" id="1902781"/>
    <lineage>
        <taxon>Bacteria</taxon>
        <taxon>Pseudomonadati</taxon>
        <taxon>Pseudomonadota</taxon>
        <taxon>Gammaproteobacteria</taxon>
        <taxon>Alteromonadales</taxon>
        <taxon>Alteromonadaceae</taxon>
        <taxon>Agaribacter</taxon>
    </lineage>
</organism>
<name>A0ABV7FMU0_9ALTE</name>
<feature type="domain" description="HDOD" evidence="1">
    <location>
        <begin position="13"/>
        <end position="206"/>
    </location>
</feature>
<dbReference type="Pfam" id="PF08668">
    <property type="entry name" value="HDOD"/>
    <property type="match status" value="1"/>
</dbReference>
<dbReference type="Proteomes" id="UP001595478">
    <property type="component" value="Unassembled WGS sequence"/>
</dbReference>
<dbReference type="InterPro" id="IPR052340">
    <property type="entry name" value="RNase_Y/CdgJ"/>
</dbReference>
<reference evidence="3" key="1">
    <citation type="journal article" date="2019" name="Int. J. Syst. Evol. Microbiol.">
        <title>The Global Catalogue of Microorganisms (GCM) 10K type strain sequencing project: providing services to taxonomists for standard genome sequencing and annotation.</title>
        <authorList>
            <consortium name="The Broad Institute Genomics Platform"/>
            <consortium name="The Broad Institute Genome Sequencing Center for Infectious Disease"/>
            <person name="Wu L."/>
            <person name="Ma J."/>
        </authorList>
    </citation>
    <scope>NUCLEOTIDE SEQUENCE [LARGE SCALE GENOMIC DNA]</scope>
    <source>
        <strain evidence="3">KCTC 52473</strain>
    </source>
</reference>
<dbReference type="SUPFAM" id="SSF109604">
    <property type="entry name" value="HD-domain/PDEase-like"/>
    <property type="match status" value="1"/>
</dbReference>
<proteinExistence type="predicted"/>
<gene>
    <name evidence="2" type="ORF">ACFOHL_08380</name>
</gene>
<dbReference type="PANTHER" id="PTHR33525">
    <property type="match status" value="1"/>
</dbReference>
<evidence type="ECO:0000313" key="2">
    <source>
        <dbReference type="EMBL" id="MFC3121638.1"/>
    </source>
</evidence>
<keyword evidence="3" id="KW-1185">Reference proteome</keyword>